<dbReference type="PANTHER" id="PTHR42718:SF46">
    <property type="entry name" value="BLR6921 PROTEIN"/>
    <property type="match status" value="1"/>
</dbReference>
<evidence type="ECO:0000256" key="5">
    <source>
        <dbReference type="ARBA" id="ARBA00022989"/>
    </source>
</evidence>
<keyword evidence="4 8" id="KW-0812">Transmembrane</keyword>
<dbReference type="PROSITE" id="PS50850">
    <property type="entry name" value="MFS"/>
    <property type="match status" value="1"/>
</dbReference>
<feature type="transmembrane region" description="Helical" evidence="8">
    <location>
        <begin position="230"/>
        <end position="251"/>
    </location>
</feature>
<feature type="transmembrane region" description="Helical" evidence="8">
    <location>
        <begin position="83"/>
        <end position="101"/>
    </location>
</feature>
<evidence type="ECO:0000256" key="1">
    <source>
        <dbReference type="ARBA" id="ARBA00004651"/>
    </source>
</evidence>
<keyword evidence="11" id="KW-1185">Reference proteome</keyword>
<feature type="domain" description="Major facilitator superfamily (MFS) profile" evidence="9">
    <location>
        <begin position="1"/>
        <end position="448"/>
    </location>
</feature>
<evidence type="ECO:0000256" key="6">
    <source>
        <dbReference type="ARBA" id="ARBA00023136"/>
    </source>
</evidence>
<feature type="transmembrane region" description="Helical" evidence="8">
    <location>
        <begin position="301"/>
        <end position="320"/>
    </location>
</feature>
<feature type="transmembrane region" description="Helical" evidence="8">
    <location>
        <begin position="18"/>
        <end position="41"/>
    </location>
</feature>
<evidence type="ECO:0000256" key="3">
    <source>
        <dbReference type="ARBA" id="ARBA00022475"/>
    </source>
</evidence>
<evidence type="ECO:0000256" key="8">
    <source>
        <dbReference type="SAM" id="Phobius"/>
    </source>
</evidence>
<evidence type="ECO:0000256" key="4">
    <source>
        <dbReference type="ARBA" id="ARBA00022692"/>
    </source>
</evidence>
<keyword evidence="7" id="KW-0046">Antibiotic resistance</keyword>
<dbReference type="InterPro" id="IPR036259">
    <property type="entry name" value="MFS_trans_sf"/>
</dbReference>
<keyword evidence="2" id="KW-0813">Transport</keyword>
<accession>A0ABZ0KLM1</accession>
<evidence type="ECO:0000259" key="9">
    <source>
        <dbReference type="PROSITE" id="PS50850"/>
    </source>
</evidence>
<dbReference type="PANTHER" id="PTHR42718">
    <property type="entry name" value="MAJOR FACILITATOR SUPERFAMILY MULTIDRUG TRANSPORTER MFSC"/>
    <property type="match status" value="1"/>
</dbReference>
<dbReference type="Pfam" id="PF07690">
    <property type="entry name" value="MFS_1"/>
    <property type="match status" value="1"/>
</dbReference>
<feature type="transmembrane region" description="Helical" evidence="8">
    <location>
        <begin position="272"/>
        <end position="295"/>
    </location>
</feature>
<keyword evidence="5 8" id="KW-1133">Transmembrane helix</keyword>
<gene>
    <name evidence="10" type="ORF">R5U08_33430</name>
</gene>
<organism evidence="10 11">
    <name type="scientific">Streptomyces coeruleorubidus</name>
    <dbReference type="NCBI Taxonomy" id="116188"/>
    <lineage>
        <taxon>Bacteria</taxon>
        <taxon>Bacillati</taxon>
        <taxon>Actinomycetota</taxon>
        <taxon>Actinomycetes</taxon>
        <taxon>Kitasatosporales</taxon>
        <taxon>Streptomycetaceae</taxon>
        <taxon>Streptomyces</taxon>
    </lineage>
</organism>
<keyword evidence="3" id="KW-1003">Cell membrane</keyword>
<dbReference type="Gene3D" id="1.20.1720.10">
    <property type="entry name" value="Multidrug resistance protein D"/>
    <property type="match status" value="1"/>
</dbReference>
<dbReference type="InterPro" id="IPR011701">
    <property type="entry name" value="MFS"/>
</dbReference>
<dbReference type="Gene3D" id="1.20.1250.20">
    <property type="entry name" value="MFS general substrate transporter like domains"/>
    <property type="match status" value="1"/>
</dbReference>
<dbReference type="InterPro" id="IPR020846">
    <property type="entry name" value="MFS_dom"/>
</dbReference>
<feature type="transmembrane region" description="Helical" evidence="8">
    <location>
        <begin position="332"/>
        <end position="354"/>
    </location>
</feature>
<feature type="transmembrane region" description="Helical" evidence="8">
    <location>
        <begin position="145"/>
        <end position="166"/>
    </location>
</feature>
<sequence length="448" mass="45231">MTATDAARVAAMQQRCAFVLLGSVQTTLIFTLASISVPLPAIGREFGLRRADLILLSAAYGLTFAGLLLFGGRLADRYGGRRALTAGLVLFAAASAAAPLAPGMGTLLAARFAQGAGAALIAPAAMAVLHAVFPSPPAYGRAMATWGGLSVLGATAGNLLSGVISALLSWRWIFAVPLVVALAALALMPRLLPDTTPSPGRTLDLPGALLATAGTTLASYGLVVTDTHPWPSVGVLVPLLCGAALLAAFWYAQHRARDPLLPPRFLLDRRRVLALAAIALSACGTAMTFVLLSLHLQQARAWSPLQTSAAFVPFAVALIASGRAAGPLIGRYGARTVTAAGLGTGAAGLALLALTGTDAHISYGYGLLPGLVLLPVGTAASFAAAAVLATEGVPKQQTGLAGSVLNTAMESGPTVLFAILLTLGSDASSLASTGAALASVALLNHRTK</sequence>
<evidence type="ECO:0000313" key="10">
    <source>
        <dbReference type="EMBL" id="WOT38758.1"/>
    </source>
</evidence>
<dbReference type="EMBL" id="CP137524">
    <property type="protein sequence ID" value="WOT38758.1"/>
    <property type="molecule type" value="Genomic_DNA"/>
</dbReference>
<evidence type="ECO:0000313" key="11">
    <source>
        <dbReference type="Proteomes" id="UP001305002"/>
    </source>
</evidence>
<feature type="transmembrane region" description="Helical" evidence="8">
    <location>
        <begin position="113"/>
        <end position="133"/>
    </location>
</feature>
<feature type="transmembrane region" description="Helical" evidence="8">
    <location>
        <begin position="53"/>
        <end position="71"/>
    </location>
</feature>
<feature type="transmembrane region" description="Helical" evidence="8">
    <location>
        <begin position="172"/>
        <end position="193"/>
    </location>
</feature>
<reference evidence="10 11" key="1">
    <citation type="journal article" date="2021" name="J. Microbiol. Biotechnol.">
        <title>An Efficient Markerless Deletion System Suitable for the Industrial Strains of Streptomyces.</title>
        <authorList>
            <person name="Dong J."/>
            <person name="Wei J."/>
            <person name="Li H."/>
            <person name="Zhao S."/>
            <person name="Guan W."/>
        </authorList>
    </citation>
    <scope>NUCLEOTIDE SEQUENCE [LARGE SCALE GENOMIC DNA]</scope>
    <source>
        <strain evidence="10 11">CICC 11043</strain>
    </source>
</reference>
<keyword evidence="6 8" id="KW-0472">Membrane</keyword>
<dbReference type="SUPFAM" id="SSF103473">
    <property type="entry name" value="MFS general substrate transporter"/>
    <property type="match status" value="1"/>
</dbReference>
<feature type="transmembrane region" description="Helical" evidence="8">
    <location>
        <begin position="366"/>
        <end position="388"/>
    </location>
</feature>
<protein>
    <submittedName>
        <fullName evidence="10">MFS transporter</fullName>
    </submittedName>
</protein>
<comment type="subcellular location">
    <subcellularLocation>
        <location evidence="1">Cell membrane</location>
        <topology evidence="1">Multi-pass membrane protein</topology>
    </subcellularLocation>
</comment>
<reference evidence="10 11" key="2">
    <citation type="journal article" date="2024" name="Microb. Biotechnol.">
        <title>The involvement of multiple ABC transporters in daunorubicin efflux in Streptomyces coeruleorubidus.</title>
        <authorList>
            <person name="Dong J."/>
            <person name="Ning J."/>
            <person name="Tian Y."/>
            <person name="Li H."/>
            <person name="Chen H."/>
            <person name="Guan W."/>
        </authorList>
    </citation>
    <scope>NUCLEOTIDE SEQUENCE [LARGE SCALE GENOMIC DNA]</scope>
    <source>
        <strain evidence="10 11">CICC 11043</strain>
    </source>
</reference>
<name>A0ABZ0KLM1_STRC4</name>
<dbReference type="Proteomes" id="UP001305002">
    <property type="component" value="Chromosome"/>
</dbReference>
<dbReference type="RefSeq" id="WP_317927348.1">
    <property type="nucleotide sequence ID" value="NZ_CP137524.1"/>
</dbReference>
<feature type="transmembrane region" description="Helical" evidence="8">
    <location>
        <begin position="205"/>
        <end position="224"/>
    </location>
</feature>
<proteinExistence type="predicted"/>
<evidence type="ECO:0000256" key="2">
    <source>
        <dbReference type="ARBA" id="ARBA00022448"/>
    </source>
</evidence>
<evidence type="ECO:0000256" key="7">
    <source>
        <dbReference type="ARBA" id="ARBA00023251"/>
    </source>
</evidence>